<dbReference type="Proteomes" id="UP000054893">
    <property type="component" value="Unassembled WGS sequence"/>
</dbReference>
<evidence type="ECO:0000313" key="3">
    <source>
        <dbReference type="Proteomes" id="UP000054893"/>
    </source>
</evidence>
<gene>
    <name evidence="2" type="ORF">AWB64_05946</name>
</gene>
<keyword evidence="1" id="KW-1133">Transmembrane helix</keyword>
<dbReference type="EMBL" id="FCOC02000033">
    <property type="protein sequence ID" value="SAL54113.1"/>
    <property type="molecule type" value="Genomic_DNA"/>
</dbReference>
<evidence type="ECO:0000256" key="1">
    <source>
        <dbReference type="SAM" id="Phobius"/>
    </source>
</evidence>
<organism evidence="2 3">
    <name type="scientific">Caballeronia sordidicola</name>
    <name type="common">Burkholderia sordidicola</name>
    <dbReference type="NCBI Taxonomy" id="196367"/>
    <lineage>
        <taxon>Bacteria</taxon>
        <taxon>Pseudomonadati</taxon>
        <taxon>Pseudomonadota</taxon>
        <taxon>Betaproteobacteria</taxon>
        <taxon>Burkholderiales</taxon>
        <taxon>Burkholderiaceae</taxon>
        <taxon>Caballeronia</taxon>
    </lineage>
</organism>
<accession>A0A158ICH3</accession>
<feature type="transmembrane region" description="Helical" evidence="1">
    <location>
        <begin position="6"/>
        <end position="22"/>
    </location>
</feature>
<feature type="transmembrane region" description="Helical" evidence="1">
    <location>
        <begin position="34"/>
        <end position="52"/>
    </location>
</feature>
<feature type="transmembrane region" description="Helical" evidence="1">
    <location>
        <begin position="64"/>
        <end position="85"/>
    </location>
</feature>
<reference evidence="2 3" key="1">
    <citation type="submission" date="2016-01" db="EMBL/GenBank/DDBJ databases">
        <authorList>
            <person name="Oliw E.H."/>
        </authorList>
    </citation>
    <scope>NUCLEOTIDE SEQUENCE [LARGE SCALE GENOMIC DNA]</scope>
    <source>
        <strain evidence="2">LMG 22029</strain>
    </source>
</reference>
<name>A0A158ICH3_CABSO</name>
<proteinExistence type="predicted"/>
<sequence>MGWPGIVFLGFVIGVAGWWLNPLRRSGAKRAARFWLAVAAAVLGAIIAKMLGNLAGAFHDGDSLEWLTCTLVALAAVTGAVCLTARR</sequence>
<evidence type="ECO:0000313" key="2">
    <source>
        <dbReference type="EMBL" id="SAL54113.1"/>
    </source>
</evidence>
<protein>
    <submittedName>
        <fullName evidence="2">Membrane protein</fullName>
    </submittedName>
</protein>
<dbReference type="AlphaFoldDB" id="A0A158ICH3"/>
<keyword evidence="1" id="KW-0472">Membrane</keyword>
<dbReference type="RefSeq" id="WP_060858905.1">
    <property type="nucleotide sequence ID" value="NZ_FCOC02000033.1"/>
</dbReference>
<keyword evidence="1" id="KW-0812">Transmembrane</keyword>